<dbReference type="CDD" id="cd05233">
    <property type="entry name" value="SDR_c"/>
    <property type="match status" value="1"/>
</dbReference>
<evidence type="ECO:0000256" key="2">
    <source>
        <dbReference type="ARBA" id="ARBA00023002"/>
    </source>
</evidence>
<dbReference type="InterPro" id="IPR020904">
    <property type="entry name" value="Sc_DH/Rdtase_CS"/>
</dbReference>
<proteinExistence type="inferred from homology"/>
<dbReference type="PANTHER" id="PTHR42760:SF133">
    <property type="entry name" value="3-OXOACYL-[ACYL-CARRIER-PROTEIN] REDUCTASE"/>
    <property type="match status" value="1"/>
</dbReference>
<keyword evidence="4" id="KW-1185">Reference proteome</keyword>
<dbReference type="AlphaFoldDB" id="A0AAU9EIJ3"/>
<evidence type="ECO:0000313" key="4">
    <source>
        <dbReference type="Proteomes" id="UP001366166"/>
    </source>
</evidence>
<comment type="similarity">
    <text evidence="1">Belongs to the short-chain dehydrogenases/reductases (SDR) family.</text>
</comment>
<sequence>MVTGGGQGIGRAIALRLAAEGAHLVLGDVNLTGCHETAQFIAEEGGAPAEVFAADVSSEEQVKNLMARALGLQDRLDILVNNSGIAGPTAPIEEITLGEWEDTMAVNLRGVFLCCKHAMPIMKVHRGGCIVNVSSVSAKRPLVQRTPYAASKMAVIGLTRTLAAEAGPWGVRVNAVCPGAVAGPRQDQILQAVSRRTGESVEQLRQKKAAASPLQTLVDPEDVAGVVAFLCLPDARAVTGQDINVSAGAVMY</sequence>
<evidence type="ECO:0000313" key="3">
    <source>
        <dbReference type="EMBL" id="BEQ16938.1"/>
    </source>
</evidence>
<gene>
    <name evidence="3" type="ORF">FAK_40040</name>
</gene>
<dbReference type="InterPro" id="IPR036291">
    <property type="entry name" value="NAD(P)-bd_dom_sf"/>
</dbReference>
<keyword evidence="2" id="KW-0560">Oxidoreductase</keyword>
<dbReference type="KEGG" id="dmp:FAK_40040"/>
<dbReference type="GO" id="GO:0016616">
    <property type="term" value="F:oxidoreductase activity, acting on the CH-OH group of donors, NAD or NADP as acceptor"/>
    <property type="evidence" value="ECO:0007669"/>
    <property type="project" value="TreeGrafter"/>
</dbReference>
<dbReference type="PROSITE" id="PS00061">
    <property type="entry name" value="ADH_SHORT"/>
    <property type="match status" value="1"/>
</dbReference>
<reference evidence="4" key="1">
    <citation type="journal article" date="2023" name="Arch. Microbiol.">
        <title>Desulfoferula mesophilus gen. nov. sp. nov., a mesophilic sulfate-reducing bacterium isolated from a brackish lake sediment.</title>
        <authorList>
            <person name="Watanabe T."/>
            <person name="Yabe T."/>
            <person name="Tsuji J.M."/>
            <person name="Fukui M."/>
        </authorList>
    </citation>
    <scope>NUCLEOTIDE SEQUENCE [LARGE SCALE GENOMIC DNA]</scope>
    <source>
        <strain evidence="4">12FAK</strain>
    </source>
</reference>
<dbReference type="Proteomes" id="UP001366166">
    <property type="component" value="Chromosome"/>
</dbReference>
<protein>
    <submittedName>
        <fullName evidence="3">Oxidoreductase</fullName>
    </submittedName>
</protein>
<dbReference type="InterPro" id="IPR002347">
    <property type="entry name" value="SDR_fam"/>
</dbReference>
<dbReference type="PRINTS" id="PR00080">
    <property type="entry name" value="SDRFAMILY"/>
</dbReference>
<dbReference type="EMBL" id="AP028679">
    <property type="protein sequence ID" value="BEQ16938.1"/>
    <property type="molecule type" value="Genomic_DNA"/>
</dbReference>
<dbReference type="PRINTS" id="PR00081">
    <property type="entry name" value="GDHRDH"/>
</dbReference>
<name>A0AAU9EIJ3_9BACT</name>
<organism evidence="3 4">
    <name type="scientific">Desulfoferula mesophila</name>
    <dbReference type="NCBI Taxonomy" id="3058419"/>
    <lineage>
        <taxon>Bacteria</taxon>
        <taxon>Pseudomonadati</taxon>
        <taxon>Thermodesulfobacteriota</taxon>
        <taxon>Desulfarculia</taxon>
        <taxon>Desulfarculales</taxon>
        <taxon>Desulfarculaceae</taxon>
        <taxon>Desulfoferula</taxon>
    </lineage>
</organism>
<accession>A0AAU9EIJ3</accession>
<dbReference type="Gene3D" id="3.40.50.720">
    <property type="entry name" value="NAD(P)-binding Rossmann-like Domain"/>
    <property type="match status" value="1"/>
</dbReference>
<dbReference type="PANTHER" id="PTHR42760">
    <property type="entry name" value="SHORT-CHAIN DEHYDROGENASES/REDUCTASES FAMILY MEMBER"/>
    <property type="match status" value="1"/>
</dbReference>
<dbReference type="SUPFAM" id="SSF51735">
    <property type="entry name" value="NAD(P)-binding Rossmann-fold domains"/>
    <property type="match status" value="1"/>
</dbReference>
<evidence type="ECO:0000256" key="1">
    <source>
        <dbReference type="ARBA" id="ARBA00006484"/>
    </source>
</evidence>
<dbReference type="FunFam" id="3.40.50.720:FF:000084">
    <property type="entry name" value="Short-chain dehydrogenase reductase"/>
    <property type="match status" value="1"/>
</dbReference>
<dbReference type="Pfam" id="PF13561">
    <property type="entry name" value="adh_short_C2"/>
    <property type="match status" value="1"/>
</dbReference>